<dbReference type="Proteomes" id="UP000626109">
    <property type="component" value="Unassembled WGS sequence"/>
</dbReference>
<evidence type="ECO:0000256" key="3">
    <source>
        <dbReference type="ARBA" id="ARBA00004906"/>
    </source>
</evidence>
<sequence length="145" mass="16148">AEMEREDEEFAKRLTEAPRHPLAEALRPLSSLPDKASSAPSACSFQCPLCLSEVGRDGAIELDCEHKMCLRCFQSYLESKIREAQVAHDELVCPMPGCRVEITVAQVEGAIAGTPLLEKFWQFRMNLWRPANNDDGIMVACPTPE</sequence>
<dbReference type="AlphaFoldDB" id="A0A813JVA4"/>
<dbReference type="FunFam" id="3.30.40.10:FF:000051">
    <property type="entry name" value="RBR-type E3 ubiquitin transferase"/>
    <property type="match status" value="1"/>
</dbReference>
<evidence type="ECO:0000259" key="16">
    <source>
        <dbReference type="PROSITE" id="PS50089"/>
    </source>
</evidence>
<comment type="subcellular location">
    <subcellularLocation>
        <location evidence="2">Membrane</location>
        <topology evidence="2">Single-pass membrane protein</topology>
    </subcellularLocation>
</comment>
<comment type="catalytic activity">
    <reaction evidence="1">
        <text>[E2 ubiquitin-conjugating enzyme]-S-ubiquitinyl-L-cysteine + [acceptor protein]-L-lysine = [E2 ubiquitin-conjugating enzyme]-L-cysteine + [acceptor protein]-N(6)-ubiquitinyl-L-lysine.</text>
        <dbReference type="EC" id="2.3.2.31"/>
    </reaction>
</comment>
<evidence type="ECO:0000256" key="12">
    <source>
        <dbReference type="ARBA" id="ARBA00022989"/>
    </source>
</evidence>
<dbReference type="GO" id="GO:0008270">
    <property type="term" value="F:zinc ion binding"/>
    <property type="evidence" value="ECO:0007669"/>
    <property type="project" value="UniProtKB-KW"/>
</dbReference>
<dbReference type="SUPFAM" id="SSF57850">
    <property type="entry name" value="RING/U-box"/>
    <property type="match status" value="1"/>
</dbReference>
<feature type="non-terminal residue" evidence="17">
    <location>
        <position position="145"/>
    </location>
</feature>
<evidence type="ECO:0000256" key="6">
    <source>
        <dbReference type="ARBA" id="ARBA00022692"/>
    </source>
</evidence>
<evidence type="ECO:0000256" key="4">
    <source>
        <dbReference type="ARBA" id="ARBA00012251"/>
    </source>
</evidence>
<dbReference type="GO" id="GO:0031090">
    <property type="term" value="C:organelle membrane"/>
    <property type="evidence" value="ECO:0007669"/>
    <property type="project" value="UniProtKB-ARBA"/>
</dbReference>
<evidence type="ECO:0000256" key="8">
    <source>
        <dbReference type="ARBA" id="ARBA00022737"/>
    </source>
</evidence>
<feature type="domain" description="RING-type" evidence="16">
    <location>
        <begin position="47"/>
        <end position="95"/>
    </location>
</feature>
<keyword evidence="12" id="KW-1133">Transmembrane helix</keyword>
<feature type="region of interest" description="Disordered" evidence="15">
    <location>
        <begin position="1"/>
        <end position="22"/>
    </location>
</feature>
<feature type="compositionally biased region" description="Basic and acidic residues" evidence="15">
    <location>
        <begin position="10"/>
        <end position="22"/>
    </location>
</feature>
<dbReference type="EMBL" id="CAJNNW010027220">
    <property type="protein sequence ID" value="CAE8690231.1"/>
    <property type="molecule type" value="Genomic_DNA"/>
</dbReference>
<evidence type="ECO:0000256" key="15">
    <source>
        <dbReference type="SAM" id="MobiDB-lite"/>
    </source>
</evidence>
<keyword evidence="8" id="KW-0677">Repeat</keyword>
<keyword evidence="6" id="KW-0812">Transmembrane</keyword>
<dbReference type="EC" id="2.3.2.31" evidence="4"/>
<comment type="pathway">
    <text evidence="3">Protein modification; protein ubiquitination.</text>
</comment>
<evidence type="ECO:0000256" key="13">
    <source>
        <dbReference type="ARBA" id="ARBA00023136"/>
    </source>
</evidence>
<dbReference type="InterPro" id="IPR001841">
    <property type="entry name" value="Znf_RING"/>
</dbReference>
<evidence type="ECO:0000256" key="5">
    <source>
        <dbReference type="ARBA" id="ARBA00022679"/>
    </source>
</evidence>
<keyword evidence="10" id="KW-0833">Ubl conjugation pathway</keyword>
<name>A0A813JVA4_POLGL</name>
<evidence type="ECO:0000256" key="10">
    <source>
        <dbReference type="ARBA" id="ARBA00022786"/>
    </source>
</evidence>
<feature type="non-terminal residue" evidence="17">
    <location>
        <position position="1"/>
    </location>
</feature>
<evidence type="ECO:0000256" key="14">
    <source>
        <dbReference type="PROSITE-ProRule" id="PRU00175"/>
    </source>
</evidence>
<accession>A0A813JVA4</accession>
<evidence type="ECO:0000256" key="1">
    <source>
        <dbReference type="ARBA" id="ARBA00001798"/>
    </source>
</evidence>
<organism evidence="17 18">
    <name type="scientific">Polarella glacialis</name>
    <name type="common">Dinoflagellate</name>
    <dbReference type="NCBI Taxonomy" id="89957"/>
    <lineage>
        <taxon>Eukaryota</taxon>
        <taxon>Sar</taxon>
        <taxon>Alveolata</taxon>
        <taxon>Dinophyceae</taxon>
        <taxon>Suessiales</taxon>
        <taxon>Suessiaceae</taxon>
        <taxon>Polarella</taxon>
    </lineage>
</organism>
<dbReference type="Gene3D" id="3.30.40.10">
    <property type="entry name" value="Zinc/RING finger domain, C3HC4 (zinc finger)"/>
    <property type="match status" value="1"/>
</dbReference>
<reference evidence="17" key="1">
    <citation type="submission" date="2021-02" db="EMBL/GenBank/DDBJ databases">
        <authorList>
            <person name="Dougan E. K."/>
            <person name="Rhodes N."/>
            <person name="Thang M."/>
            <person name="Chan C."/>
        </authorList>
    </citation>
    <scope>NUCLEOTIDE SEQUENCE</scope>
</reference>
<keyword evidence="9 14" id="KW-0863">Zinc-finger</keyword>
<dbReference type="InterPro" id="IPR013083">
    <property type="entry name" value="Znf_RING/FYVE/PHD"/>
</dbReference>
<evidence type="ECO:0000256" key="7">
    <source>
        <dbReference type="ARBA" id="ARBA00022723"/>
    </source>
</evidence>
<keyword evidence="5" id="KW-0808">Transferase</keyword>
<dbReference type="PROSITE" id="PS50089">
    <property type="entry name" value="ZF_RING_2"/>
    <property type="match status" value="1"/>
</dbReference>
<dbReference type="GO" id="GO:0061630">
    <property type="term" value="F:ubiquitin protein ligase activity"/>
    <property type="evidence" value="ECO:0007669"/>
    <property type="project" value="UniProtKB-EC"/>
</dbReference>
<keyword evidence="11" id="KW-0862">Zinc</keyword>
<dbReference type="InterPro" id="IPR018957">
    <property type="entry name" value="Znf_C3HC4_RING-type"/>
</dbReference>
<dbReference type="GO" id="GO:0005737">
    <property type="term" value="C:cytoplasm"/>
    <property type="evidence" value="ECO:0007669"/>
    <property type="project" value="UniProtKB-ARBA"/>
</dbReference>
<evidence type="ECO:0000256" key="9">
    <source>
        <dbReference type="ARBA" id="ARBA00022771"/>
    </source>
</evidence>
<evidence type="ECO:0000313" key="17">
    <source>
        <dbReference type="EMBL" id="CAE8690231.1"/>
    </source>
</evidence>
<keyword evidence="13" id="KW-0472">Membrane</keyword>
<evidence type="ECO:0000256" key="2">
    <source>
        <dbReference type="ARBA" id="ARBA00004167"/>
    </source>
</evidence>
<gene>
    <name evidence="17" type="ORF">PGLA2088_LOCUS26852</name>
</gene>
<evidence type="ECO:0000313" key="18">
    <source>
        <dbReference type="Proteomes" id="UP000626109"/>
    </source>
</evidence>
<dbReference type="Pfam" id="PF00097">
    <property type="entry name" value="zf-C3HC4"/>
    <property type="match status" value="1"/>
</dbReference>
<protein>
    <recommendedName>
        <fullName evidence="4">RBR-type E3 ubiquitin transferase</fullName>
        <ecNumber evidence="4">2.3.2.31</ecNumber>
    </recommendedName>
</protein>
<comment type="caution">
    <text evidence="17">The sequence shown here is derived from an EMBL/GenBank/DDBJ whole genome shotgun (WGS) entry which is preliminary data.</text>
</comment>
<evidence type="ECO:0000256" key="11">
    <source>
        <dbReference type="ARBA" id="ARBA00022833"/>
    </source>
</evidence>
<keyword evidence="7" id="KW-0479">Metal-binding</keyword>
<proteinExistence type="predicted"/>